<dbReference type="PANTHER" id="PTHR42781">
    <property type="entry name" value="SPERMIDINE/PUTRESCINE IMPORT ATP-BINDING PROTEIN POTA"/>
    <property type="match status" value="1"/>
</dbReference>
<dbReference type="PROSITE" id="PS50893">
    <property type="entry name" value="ABC_TRANSPORTER_2"/>
    <property type="match status" value="1"/>
</dbReference>
<dbReference type="InterPro" id="IPR027417">
    <property type="entry name" value="P-loop_NTPase"/>
</dbReference>
<dbReference type="InterPro" id="IPR050093">
    <property type="entry name" value="ABC_SmlMolc_Importer"/>
</dbReference>
<dbReference type="SMART" id="SM00382">
    <property type="entry name" value="AAA"/>
    <property type="match status" value="1"/>
</dbReference>
<organism evidence="5 6">
    <name type="scientific">Sedimenticola selenatireducens</name>
    <dbReference type="NCBI Taxonomy" id="191960"/>
    <lineage>
        <taxon>Bacteria</taxon>
        <taxon>Pseudomonadati</taxon>
        <taxon>Pseudomonadota</taxon>
        <taxon>Gammaproteobacteria</taxon>
        <taxon>Chromatiales</taxon>
        <taxon>Sedimenticolaceae</taxon>
        <taxon>Sedimenticola</taxon>
    </lineage>
</organism>
<keyword evidence="1" id="KW-0813">Transport</keyword>
<dbReference type="Proteomes" id="UP000235015">
    <property type="component" value="Unassembled WGS sequence"/>
</dbReference>
<dbReference type="AlphaFoldDB" id="A0A2N6CX03"/>
<keyword evidence="2" id="KW-0547">Nucleotide-binding</keyword>
<sequence>MTLDNNRPWLKLQKLTFNRGERIILNNLSLDFRAGELTLLTGQNGSGKTTLLRILAGLLKPRQVGFEIAGNQRNWRQSYRYLREQICYLHQHPYLFDCSVYDNIAYGLKLKKLGRQAIGAKVAEALELISLEHLAKRNCHELSGGEKQRVAIARAWALSPRLMLLDEPVSNLDKRSRGICYDLINQLQQQQIGVVYTSHEPQTGKLNLSRHIHLYDGELSTKPLQTTYPPTVIDLVKERAGK</sequence>
<evidence type="ECO:0000256" key="1">
    <source>
        <dbReference type="ARBA" id="ARBA00022448"/>
    </source>
</evidence>
<dbReference type="PROSITE" id="PS00211">
    <property type="entry name" value="ABC_TRANSPORTER_1"/>
    <property type="match status" value="1"/>
</dbReference>
<dbReference type="PANTHER" id="PTHR42781:SF4">
    <property type="entry name" value="SPERMIDINE_PUTRESCINE IMPORT ATP-BINDING PROTEIN POTA"/>
    <property type="match status" value="1"/>
</dbReference>
<dbReference type="GO" id="GO:0005524">
    <property type="term" value="F:ATP binding"/>
    <property type="evidence" value="ECO:0007669"/>
    <property type="project" value="UniProtKB-KW"/>
</dbReference>
<dbReference type="InterPro" id="IPR003593">
    <property type="entry name" value="AAA+_ATPase"/>
</dbReference>
<gene>
    <name evidence="5" type="ORF">C0630_09755</name>
</gene>
<protein>
    <submittedName>
        <fullName evidence="5">ABC transporter ATP-binding protein</fullName>
    </submittedName>
</protein>
<name>A0A2N6CX03_9GAMM</name>
<evidence type="ECO:0000259" key="4">
    <source>
        <dbReference type="PROSITE" id="PS50893"/>
    </source>
</evidence>
<evidence type="ECO:0000256" key="2">
    <source>
        <dbReference type="ARBA" id="ARBA00022741"/>
    </source>
</evidence>
<dbReference type="InterPro" id="IPR017871">
    <property type="entry name" value="ABC_transporter-like_CS"/>
</dbReference>
<evidence type="ECO:0000256" key="3">
    <source>
        <dbReference type="ARBA" id="ARBA00022840"/>
    </source>
</evidence>
<comment type="caution">
    <text evidence="5">The sequence shown here is derived from an EMBL/GenBank/DDBJ whole genome shotgun (WGS) entry which is preliminary data.</text>
</comment>
<evidence type="ECO:0000313" key="5">
    <source>
        <dbReference type="EMBL" id="PLX61806.1"/>
    </source>
</evidence>
<proteinExistence type="predicted"/>
<reference evidence="5 6" key="1">
    <citation type="submission" date="2017-11" db="EMBL/GenBank/DDBJ databases">
        <title>Genome-resolved metagenomics identifies genetic mobility, metabolic interactions, and unexpected diversity in perchlorate-reducing communities.</title>
        <authorList>
            <person name="Barnum T.P."/>
            <person name="Figueroa I.A."/>
            <person name="Carlstrom C.I."/>
            <person name="Lucas L.N."/>
            <person name="Engelbrektson A.L."/>
            <person name="Coates J.D."/>
        </authorList>
    </citation>
    <scope>NUCLEOTIDE SEQUENCE [LARGE SCALE GENOMIC DNA]</scope>
    <source>
        <strain evidence="5">BM301</strain>
    </source>
</reference>
<dbReference type="Gene3D" id="3.40.50.300">
    <property type="entry name" value="P-loop containing nucleotide triphosphate hydrolases"/>
    <property type="match status" value="1"/>
</dbReference>
<keyword evidence="3 5" id="KW-0067">ATP-binding</keyword>
<dbReference type="GO" id="GO:0016887">
    <property type="term" value="F:ATP hydrolysis activity"/>
    <property type="evidence" value="ECO:0007669"/>
    <property type="project" value="InterPro"/>
</dbReference>
<dbReference type="EMBL" id="PKUN01000010">
    <property type="protein sequence ID" value="PLX61806.1"/>
    <property type="molecule type" value="Genomic_DNA"/>
</dbReference>
<feature type="domain" description="ABC transporter" evidence="4">
    <location>
        <begin position="10"/>
        <end position="241"/>
    </location>
</feature>
<dbReference type="STRING" id="1111735.GCA_000428045_03705"/>
<dbReference type="Pfam" id="PF00005">
    <property type="entry name" value="ABC_tran"/>
    <property type="match status" value="1"/>
</dbReference>
<accession>A0A2N6CX03</accession>
<dbReference type="RefSeq" id="WP_273439130.1">
    <property type="nucleotide sequence ID" value="NZ_PKUN01000010.1"/>
</dbReference>
<dbReference type="SUPFAM" id="SSF52540">
    <property type="entry name" value="P-loop containing nucleoside triphosphate hydrolases"/>
    <property type="match status" value="1"/>
</dbReference>
<dbReference type="InterPro" id="IPR003439">
    <property type="entry name" value="ABC_transporter-like_ATP-bd"/>
</dbReference>
<evidence type="ECO:0000313" key="6">
    <source>
        <dbReference type="Proteomes" id="UP000235015"/>
    </source>
</evidence>